<dbReference type="InterPro" id="IPR037925">
    <property type="entry name" value="FlgE/F/G-like"/>
</dbReference>
<feature type="domain" description="Flagellar basal body rod protein N-terminal" evidence="5">
    <location>
        <begin position="12"/>
        <end position="35"/>
    </location>
</feature>
<dbReference type="Pfam" id="PF00460">
    <property type="entry name" value="Flg_bb_rod"/>
    <property type="match status" value="1"/>
</dbReference>
<evidence type="ECO:0000256" key="3">
    <source>
        <dbReference type="ARBA" id="ARBA00023143"/>
    </source>
</evidence>
<evidence type="ECO:0000259" key="7">
    <source>
        <dbReference type="Pfam" id="PF22692"/>
    </source>
</evidence>
<dbReference type="InterPro" id="IPR053967">
    <property type="entry name" value="LlgE_F_G-like_D1"/>
</dbReference>
<evidence type="ECO:0000256" key="4">
    <source>
        <dbReference type="RuleBase" id="RU362116"/>
    </source>
</evidence>
<keyword evidence="9" id="KW-1185">Reference proteome</keyword>
<dbReference type="Pfam" id="PF22692">
    <property type="entry name" value="LlgE_F_G_D1"/>
    <property type="match status" value="1"/>
</dbReference>
<comment type="similarity">
    <text evidence="2 4">Belongs to the flagella basal body rod proteins family.</text>
</comment>
<dbReference type="PANTHER" id="PTHR30435:SF19">
    <property type="entry name" value="FLAGELLAR BASAL-BODY ROD PROTEIN FLGG"/>
    <property type="match status" value="1"/>
</dbReference>
<keyword evidence="8" id="KW-0966">Cell projection</keyword>
<evidence type="ECO:0000259" key="6">
    <source>
        <dbReference type="Pfam" id="PF06429"/>
    </source>
</evidence>
<keyword evidence="3 4" id="KW-0975">Bacterial flagellum</keyword>
<dbReference type="InterPro" id="IPR020013">
    <property type="entry name" value="Flagellar_FlgE/F/G"/>
</dbReference>
<evidence type="ECO:0000259" key="5">
    <source>
        <dbReference type="Pfam" id="PF00460"/>
    </source>
</evidence>
<comment type="caution">
    <text evidence="8">The sequence shown here is derived from an EMBL/GenBank/DDBJ whole genome shotgun (WGS) entry which is preliminary data.</text>
</comment>
<evidence type="ECO:0000313" key="9">
    <source>
        <dbReference type="Proteomes" id="UP001419910"/>
    </source>
</evidence>
<dbReference type="InterPro" id="IPR001444">
    <property type="entry name" value="Flag_bb_rod_N"/>
</dbReference>
<dbReference type="Proteomes" id="UP001419910">
    <property type="component" value="Unassembled WGS sequence"/>
</dbReference>
<dbReference type="SUPFAM" id="SSF117143">
    <property type="entry name" value="Flagellar hook protein flgE"/>
    <property type="match status" value="1"/>
</dbReference>
<dbReference type="PANTHER" id="PTHR30435">
    <property type="entry name" value="FLAGELLAR PROTEIN"/>
    <property type="match status" value="1"/>
</dbReference>
<reference evidence="8 9" key="1">
    <citation type="submission" date="2024-05" db="EMBL/GenBank/DDBJ databases">
        <authorList>
            <person name="Liu Q."/>
            <person name="Xin Y.-H."/>
        </authorList>
    </citation>
    <scope>NUCLEOTIDE SEQUENCE [LARGE SCALE GENOMIC DNA]</scope>
    <source>
        <strain evidence="8 9">CGMCC 1.10181</strain>
    </source>
</reference>
<evidence type="ECO:0000256" key="2">
    <source>
        <dbReference type="ARBA" id="ARBA00009677"/>
    </source>
</evidence>
<comment type="subcellular location">
    <subcellularLocation>
        <location evidence="1 4">Bacterial flagellum basal body</location>
    </subcellularLocation>
</comment>
<dbReference type="RefSeq" id="WP_343888268.1">
    <property type="nucleotide sequence ID" value="NZ_BAAAEH010000008.1"/>
</dbReference>
<sequence length="236" mass="24396">MSGLVESAVAILSASEKRLEVVSSNISNVSTAGYKRQISFADLVANGGADGVGAVLTRTRADLAQGKLNATGNPLDLAISGDGFFQLRDGTDAVYSRQGQFKLAADGTVVNQQGFALQQAGGGDLALDRANVKILADGTILDGTRPVGRVGLFAPSSAAAVQPLDGSMFRFTDGAANEVSDPQLRQGMTETSNVSVGDEMVTMMASLRQAESGSRLMQTYDDLLGRAITTFGAGGR</sequence>
<keyword evidence="8" id="KW-0969">Cilium</keyword>
<dbReference type="Pfam" id="PF06429">
    <property type="entry name" value="Flg_bbr_C"/>
    <property type="match status" value="1"/>
</dbReference>
<evidence type="ECO:0000256" key="1">
    <source>
        <dbReference type="ARBA" id="ARBA00004117"/>
    </source>
</evidence>
<feature type="domain" description="Flagellar hook protein FlgE/F/G-like D1" evidence="7">
    <location>
        <begin position="78"/>
        <end position="140"/>
    </location>
</feature>
<dbReference type="NCBIfam" id="TIGR03506">
    <property type="entry name" value="FlgEFG_subfam"/>
    <property type="match status" value="1"/>
</dbReference>
<dbReference type="InterPro" id="IPR010930">
    <property type="entry name" value="Flg_bb/hook_C_dom"/>
</dbReference>
<proteinExistence type="inferred from homology"/>
<evidence type="ECO:0000313" key="8">
    <source>
        <dbReference type="EMBL" id="MEN2790522.1"/>
    </source>
</evidence>
<accession>A0ABU9Y3Z0</accession>
<keyword evidence="8" id="KW-0282">Flagellum</keyword>
<name>A0ABU9Y3Z0_9SPHN</name>
<protein>
    <submittedName>
        <fullName evidence="8">Flagellar hook basal-body protein</fullName>
    </submittedName>
</protein>
<organism evidence="8 9">
    <name type="scientific">Sphingomonas oligophenolica</name>
    <dbReference type="NCBI Taxonomy" id="301154"/>
    <lineage>
        <taxon>Bacteria</taxon>
        <taxon>Pseudomonadati</taxon>
        <taxon>Pseudomonadota</taxon>
        <taxon>Alphaproteobacteria</taxon>
        <taxon>Sphingomonadales</taxon>
        <taxon>Sphingomonadaceae</taxon>
        <taxon>Sphingomonas</taxon>
    </lineage>
</organism>
<dbReference type="EMBL" id="JBDIME010000010">
    <property type="protein sequence ID" value="MEN2790522.1"/>
    <property type="molecule type" value="Genomic_DNA"/>
</dbReference>
<gene>
    <name evidence="8" type="ORF">ABC974_12860</name>
</gene>
<feature type="domain" description="Flagellar basal-body/hook protein C-terminal" evidence="6">
    <location>
        <begin position="185"/>
        <end position="229"/>
    </location>
</feature>